<evidence type="ECO:0000259" key="3">
    <source>
        <dbReference type="Pfam" id="PF00823"/>
    </source>
</evidence>
<feature type="region of interest" description="Disordered" evidence="2">
    <location>
        <begin position="173"/>
        <end position="386"/>
    </location>
</feature>
<sequence length="386" mass="39805">MADQSMTPAEIYHQVTGGQGMESLAATQKCAKDLSARLIDRVDEIARLVKKVRAGWHGVSAEAAANSASPLMAAAADHSANLVFAQTAADAQMSAFHTVKPIGDRPEITAQDVYDLLNGKPGYFARLDQWQADAQHNIDAYTCYHSTTRTNSDRIPARYAELSGTDASVRLASTSAPRKPVAGPGGASGKPPDGRQPGVVEPPPGAARPVGPVPEPREPRPGTGSHEEKHPGSRAPDATESRPSTVLSEPAARPDSTGTSSYRPSSPVLPPGYQFGPSGQPTNPLGTSVFEPGPGGLNGTNGGLGAGNRFGARGPGEQMPARGGRAGSPGAAGKPGSMLGGGIPGKSKENDKEKTAPPYLRETDPDVFGGSDLKPTPPVIGDRPAR</sequence>
<organism evidence="4 5">
    <name type="scientific">Amycolatopsis echigonensis</name>
    <dbReference type="NCBI Taxonomy" id="2576905"/>
    <lineage>
        <taxon>Bacteria</taxon>
        <taxon>Bacillati</taxon>
        <taxon>Actinomycetota</taxon>
        <taxon>Actinomycetes</taxon>
        <taxon>Pseudonocardiales</taxon>
        <taxon>Pseudonocardiaceae</taxon>
        <taxon>Amycolatopsis</taxon>
    </lineage>
</organism>
<dbReference type="Gene3D" id="1.20.1260.20">
    <property type="entry name" value="PPE superfamily"/>
    <property type="match status" value="1"/>
</dbReference>
<comment type="similarity">
    <text evidence="1">Belongs to the mycobacterial PPE family.</text>
</comment>
<dbReference type="EMBL" id="JACJHR010000015">
    <property type="protein sequence ID" value="MBB2500090.1"/>
    <property type="molecule type" value="Genomic_DNA"/>
</dbReference>
<dbReference type="AlphaFoldDB" id="A0A8E1VXJ3"/>
<proteinExistence type="inferred from homology"/>
<feature type="compositionally biased region" description="Basic and acidic residues" evidence="2">
    <location>
        <begin position="346"/>
        <end position="355"/>
    </location>
</feature>
<name>A0A8E1VXJ3_9PSEU</name>
<feature type="domain" description="PPE" evidence="3">
    <location>
        <begin position="14"/>
        <end position="98"/>
    </location>
</feature>
<dbReference type="SUPFAM" id="SSF140459">
    <property type="entry name" value="PE/PPE dimer-like"/>
    <property type="match status" value="1"/>
</dbReference>
<evidence type="ECO:0000256" key="1">
    <source>
        <dbReference type="ARBA" id="ARBA00010652"/>
    </source>
</evidence>
<evidence type="ECO:0000256" key="2">
    <source>
        <dbReference type="SAM" id="MobiDB-lite"/>
    </source>
</evidence>
<reference evidence="4 5" key="1">
    <citation type="submission" date="2020-08" db="EMBL/GenBank/DDBJ databases">
        <title>Amycolatopsis echigonensis JCM 21831.</title>
        <authorList>
            <person name="Tedsree N."/>
            <person name="Kuncharoen N."/>
            <person name="Likhitwitayawuid K."/>
            <person name="Tanasupawat S."/>
        </authorList>
    </citation>
    <scope>NUCLEOTIDE SEQUENCE [LARGE SCALE GENOMIC DNA]</scope>
    <source>
        <strain evidence="4 5">JCM 21831</strain>
    </source>
</reference>
<dbReference type="InterPro" id="IPR000030">
    <property type="entry name" value="PPE_dom"/>
</dbReference>
<evidence type="ECO:0000313" key="5">
    <source>
        <dbReference type="Proteomes" id="UP000550260"/>
    </source>
</evidence>
<feature type="compositionally biased region" description="Pro residues" evidence="2">
    <location>
        <begin position="200"/>
        <end position="214"/>
    </location>
</feature>
<protein>
    <recommendedName>
        <fullName evidence="3">PPE domain-containing protein</fullName>
    </recommendedName>
</protein>
<feature type="compositionally biased region" description="Low complexity" evidence="2">
    <location>
        <begin position="320"/>
        <end position="337"/>
    </location>
</feature>
<dbReference type="Proteomes" id="UP000550260">
    <property type="component" value="Unassembled WGS sequence"/>
</dbReference>
<accession>A0A8E1VXJ3</accession>
<feature type="compositionally biased region" description="Polar residues" evidence="2">
    <location>
        <begin position="277"/>
        <end position="286"/>
    </location>
</feature>
<feature type="compositionally biased region" description="Gly residues" evidence="2">
    <location>
        <begin position="293"/>
        <end position="308"/>
    </location>
</feature>
<dbReference type="InterPro" id="IPR038332">
    <property type="entry name" value="PPE_sf"/>
</dbReference>
<evidence type="ECO:0000313" key="4">
    <source>
        <dbReference type="EMBL" id="MBB2500090.1"/>
    </source>
</evidence>
<comment type="caution">
    <text evidence="4">The sequence shown here is derived from an EMBL/GenBank/DDBJ whole genome shotgun (WGS) entry which is preliminary data.</text>
</comment>
<dbReference type="Pfam" id="PF00823">
    <property type="entry name" value="PPE"/>
    <property type="match status" value="1"/>
</dbReference>
<gene>
    <name evidence="4" type="ORF">H5411_13260</name>
</gene>
<feature type="compositionally biased region" description="Basic and acidic residues" evidence="2">
    <location>
        <begin position="215"/>
        <end position="231"/>
    </location>
</feature>
<dbReference type="RefSeq" id="WP_183123911.1">
    <property type="nucleotide sequence ID" value="NZ_JACJHR010000015.1"/>
</dbReference>